<dbReference type="PANTHER" id="PTHR12993">
    <property type="entry name" value="N-ACETYLGLUCOSAMINYL-PHOSPHATIDYLINOSITOL DE-N-ACETYLASE-RELATED"/>
    <property type="match status" value="1"/>
</dbReference>
<dbReference type="GO" id="GO:0016811">
    <property type="term" value="F:hydrolase activity, acting on carbon-nitrogen (but not peptide) bonds, in linear amides"/>
    <property type="evidence" value="ECO:0007669"/>
    <property type="project" value="TreeGrafter"/>
</dbReference>
<dbReference type="Pfam" id="PF02585">
    <property type="entry name" value="PIG-L"/>
    <property type="match status" value="1"/>
</dbReference>
<dbReference type="RefSeq" id="WP_111480639.1">
    <property type="nucleotide sequence ID" value="NZ_QHKM01000014.1"/>
</dbReference>
<dbReference type="InterPro" id="IPR003737">
    <property type="entry name" value="GlcNAc_PI_deacetylase-related"/>
</dbReference>
<evidence type="ECO:0000313" key="2">
    <source>
        <dbReference type="Proteomes" id="UP000248553"/>
    </source>
</evidence>
<dbReference type="EMBL" id="QHKM01000014">
    <property type="protein sequence ID" value="RAK62378.1"/>
    <property type="molecule type" value="Genomic_DNA"/>
</dbReference>
<dbReference type="InterPro" id="IPR024078">
    <property type="entry name" value="LmbE-like_dom_sf"/>
</dbReference>
<dbReference type="Proteomes" id="UP000248553">
    <property type="component" value="Unassembled WGS sequence"/>
</dbReference>
<dbReference type="Gene3D" id="3.40.50.10320">
    <property type="entry name" value="LmbE-like"/>
    <property type="match status" value="1"/>
</dbReference>
<dbReference type="PANTHER" id="PTHR12993:SF29">
    <property type="entry name" value="BLR3841 PROTEIN"/>
    <property type="match status" value="1"/>
</dbReference>
<accession>A0A328BBC7</accession>
<dbReference type="AlphaFoldDB" id="A0A328BBC7"/>
<organism evidence="1 2">
    <name type="scientific">Hymenobacter edaphi</name>
    <dbReference type="NCBI Taxonomy" id="2211146"/>
    <lineage>
        <taxon>Bacteria</taxon>
        <taxon>Pseudomonadati</taxon>
        <taxon>Bacteroidota</taxon>
        <taxon>Cytophagia</taxon>
        <taxon>Cytophagales</taxon>
        <taxon>Hymenobacteraceae</taxon>
        <taxon>Hymenobacter</taxon>
    </lineage>
</organism>
<name>A0A328BBC7_9BACT</name>
<proteinExistence type="predicted"/>
<evidence type="ECO:0000313" key="1">
    <source>
        <dbReference type="EMBL" id="RAK62378.1"/>
    </source>
</evidence>
<keyword evidence="2" id="KW-1185">Reference proteome</keyword>
<comment type="caution">
    <text evidence="1">The sequence shown here is derived from an EMBL/GenBank/DDBJ whole genome shotgun (WGS) entry which is preliminary data.</text>
</comment>
<sequence length="247" mass="26462">MDSPLTLPLDALPWLPVAQVSTLGRTIVVAPHADDESLGCGGLLALLRAAGLPVAVILVSDGTMSHPGSQKYPAEARRALREAEFSEALRILGVAADASLLLRLPDGAVPGPGAPGFEQSVQALSAFLTAWGPATLVVPWRRDPHPDHRASSQLVQAALAALDVRPRLLEYLVWAWERAAPADLPQQGEVQGWRLDISAVSTQKQRAIAAHRSQISGLIEDDPTGFQLSEQMLAHFARPYEVYLEAS</sequence>
<reference evidence="2" key="1">
    <citation type="submission" date="2018-05" db="EMBL/GenBank/DDBJ databases">
        <authorList>
            <person name="Nie L."/>
        </authorList>
    </citation>
    <scope>NUCLEOTIDE SEQUENCE [LARGE SCALE GENOMIC DNA]</scope>
    <source>
        <strain evidence="2">NL</strain>
    </source>
</reference>
<gene>
    <name evidence="1" type="ORF">DLM85_23535</name>
</gene>
<dbReference type="SUPFAM" id="SSF102588">
    <property type="entry name" value="LmbE-like"/>
    <property type="match status" value="1"/>
</dbReference>
<dbReference type="OrthoDB" id="9790023at2"/>
<protein>
    <submittedName>
        <fullName evidence="1">PIG-L family deacetylase</fullName>
    </submittedName>
</protein>